<sequence>MALELVNQIEYDLWDAVAPLMRPVVSEFSWVDAFEDMEYGGYPAIGVASLLNAANAPLPAEAVEIIERFIPRLQEFNGDASIVAAFLVKAKQRVGVSA</sequence>
<reference evidence="1 2" key="1">
    <citation type="submission" date="2023-05" db="EMBL/GenBank/DDBJ databases">
        <title>Metabolic capabilities are highly conserved among human nasal-associated Corynebacterium species in pangenomic analyses.</title>
        <authorList>
            <person name="Tran T.H."/>
            <person name="Roberts A.Q."/>
            <person name="Escapa I.F."/>
            <person name="Gao W."/>
            <person name="Conlan S."/>
            <person name="Kong H."/>
            <person name="Segre J.A."/>
            <person name="Kelly M.S."/>
            <person name="Lemon K.P."/>
        </authorList>
    </citation>
    <scope>NUCLEOTIDE SEQUENCE [LARGE SCALE GENOMIC DNA]</scope>
    <source>
        <strain evidence="1 2">KPL3772</strain>
    </source>
</reference>
<organism evidence="1 2">
    <name type="scientific">Corynebacterium pseudodiphtheriticum</name>
    <dbReference type="NCBI Taxonomy" id="37637"/>
    <lineage>
        <taxon>Bacteria</taxon>
        <taxon>Bacillati</taxon>
        <taxon>Actinomycetota</taxon>
        <taxon>Actinomycetes</taxon>
        <taxon>Mycobacteriales</taxon>
        <taxon>Corynebacteriaceae</taxon>
        <taxon>Corynebacterium</taxon>
    </lineage>
</organism>
<dbReference type="Proteomes" id="UP001239759">
    <property type="component" value="Unassembled WGS sequence"/>
</dbReference>
<keyword evidence="2" id="KW-1185">Reference proteome</keyword>
<evidence type="ECO:0000313" key="1">
    <source>
        <dbReference type="EMBL" id="MDK4291097.1"/>
    </source>
</evidence>
<dbReference type="EMBL" id="JASNUQ010000023">
    <property type="protein sequence ID" value="MDK4291097.1"/>
    <property type="molecule type" value="Genomic_DNA"/>
</dbReference>
<name>A0ABT7FYL9_9CORY</name>
<comment type="caution">
    <text evidence="1">The sequence shown here is derived from an EMBL/GenBank/DDBJ whole genome shotgun (WGS) entry which is preliminary data.</text>
</comment>
<evidence type="ECO:0000313" key="2">
    <source>
        <dbReference type="Proteomes" id="UP001239759"/>
    </source>
</evidence>
<protein>
    <submittedName>
        <fullName evidence="1">Uncharacterized protein</fullName>
    </submittedName>
</protein>
<proteinExistence type="predicted"/>
<gene>
    <name evidence="1" type="ORF">QPX23_10310</name>
</gene>
<dbReference type="RefSeq" id="WP_249620632.1">
    <property type="nucleotide sequence ID" value="NZ_CP091864.1"/>
</dbReference>
<accession>A0ABT7FYL9</accession>